<feature type="transmembrane region" description="Helical" evidence="8">
    <location>
        <begin position="20"/>
        <end position="41"/>
    </location>
</feature>
<accession>A0A1N7IZ09</accession>
<evidence type="ECO:0000256" key="2">
    <source>
        <dbReference type="ARBA" id="ARBA00008914"/>
    </source>
</evidence>
<evidence type="ECO:0000313" key="10">
    <source>
        <dbReference type="EMBL" id="SIS42345.1"/>
    </source>
</evidence>
<dbReference type="InterPro" id="IPR025713">
    <property type="entry name" value="MotB-like_N_dom"/>
</dbReference>
<dbReference type="STRING" id="80876.SAMN05421779_101789"/>
<keyword evidence="5 8" id="KW-1133">Transmembrane helix</keyword>
<dbReference type="Gene3D" id="3.30.1330.60">
    <property type="entry name" value="OmpA-like domain"/>
    <property type="match status" value="1"/>
</dbReference>
<evidence type="ECO:0000256" key="7">
    <source>
        <dbReference type="PROSITE-ProRule" id="PRU00473"/>
    </source>
</evidence>
<name>A0A1N7IZ09_9PROT</name>
<proteinExistence type="inferred from homology"/>
<evidence type="ECO:0000313" key="11">
    <source>
        <dbReference type="Proteomes" id="UP000185678"/>
    </source>
</evidence>
<evidence type="ECO:0000256" key="1">
    <source>
        <dbReference type="ARBA" id="ARBA00004162"/>
    </source>
</evidence>
<dbReference type="InterPro" id="IPR050330">
    <property type="entry name" value="Bact_OuterMem_StrucFunc"/>
</dbReference>
<keyword evidence="6 7" id="KW-0472">Membrane</keyword>
<keyword evidence="3" id="KW-1003">Cell membrane</keyword>
<dbReference type="PROSITE" id="PS51123">
    <property type="entry name" value="OMPA_2"/>
    <property type="match status" value="1"/>
</dbReference>
<evidence type="ECO:0000256" key="4">
    <source>
        <dbReference type="ARBA" id="ARBA00022692"/>
    </source>
</evidence>
<feature type="domain" description="OmpA-like" evidence="9">
    <location>
        <begin position="95"/>
        <end position="223"/>
    </location>
</feature>
<protein>
    <submittedName>
        <fullName evidence="10">Chemotaxis protein MotB</fullName>
    </submittedName>
</protein>
<dbReference type="GO" id="GO:0005886">
    <property type="term" value="C:plasma membrane"/>
    <property type="evidence" value="ECO:0007669"/>
    <property type="project" value="UniProtKB-SubCell"/>
</dbReference>
<keyword evidence="4 8" id="KW-0812">Transmembrane</keyword>
<dbReference type="RefSeq" id="WP_076398829.1">
    <property type="nucleotide sequence ID" value="NZ_FTOA01000001.1"/>
</dbReference>
<dbReference type="PANTHER" id="PTHR30329:SF21">
    <property type="entry name" value="LIPOPROTEIN YIAD-RELATED"/>
    <property type="match status" value="1"/>
</dbReference>
<dbReference type="EMBL" id="FTOA01000001">
    <property type="protein sequence ID" value="SIS42345.1"/>
    <property type="molecule type" value="Genomic_DNA"/>
</dbReference>
<reference evidence="10 11" key="1">
    <citation type="submission" date="2017-01" db="EMBL/GenBank/DDBJ databases">
        <authorList>
            <person name="Mah S.A."/>
            <person name="Swanson W.J."/>
            <person name="Moy G.W."/>
            <person name="Vacquier V.D."/>
        </authorList>
    </citation>
    <scope>NUCLEOTIDE SEQUENCE [LARGE SCALE GENOMIC DNA]</scope>
    <source>
        <strain evidence="10 11">DSM 11589</strain>
    </source>
</reference>
<dbReference type="AlphaFoldDB" id="A0A1N7IZ09"/>
<organism evidence="10 11">
    <name type="scientific">Insolitispirillum peregrinum</name>
    <dbReference type="NCBI Taxonomy" id="80876"/>
    <lineage>
        <taxon>Bacteria</taxon>
        <taxon>Pseudomonadati</taxon>
        <taxon>Pseudomonadota</taxon>
        <taxon>Alphaproteobacteria</taxon>
        <taxon>Rhodospirillales</taxon>
        <taxon>Novispirillaceae</taxon>
        <taxon>Insolitispirillum</taxon>
    </lineage>
</organism>
<evidence type="ECO:0000256" key="8">
    <source>
        <dbReference type="SAM" id="Phobius"/>
    </source>
</evidence>
<dbReference type="OrthoDB" id="345640at2"/>
<dbReference type="InterPro" id="IPR006665">
    <property type="entry name" value="OmpA-like"/>
</dbReference>
<dbReference type="InterPro" id="IPR036737">
    <property type="entry name" value="OmpA-like_sf"/>
</dbReference>
<evidence type="ECO:0000256" key="3">
    <source>
        <dbReference type="ARBA" id="ARBA00022475"/>
    </source>
</evidence>
<comment type="similarity">
    <text evidence="2">Belongs to the MotB family.</text>
</comment>
<gene>
    <name evidence="10" type="ORF">SAMN05421779_101789</name>
</gene>
<dbReference type="SUPFAM" id="SSF103088">
    <property type="entry name" value="OmpA-like"/>
    <property type="match status" value="1"/>
</dbReference>
<dbReference type="PANTHER" id="PTHR30329">
    <property type="entry name" value="STATOR ELEMENT OF FLAGELLAR MOTOR COMPLEX"/>
    <property type="match status" value="1"/>
</dbReference>
<dbReference type="Proteomes" id="UP000185678">
    <property type="component" value="Unassembled WGS sequence"/>
</dbReference>
<dbReference type="Pfam" id="PF13677">
    <property type="entry name" value="MotB_plug"/>
    <property type="match status" value="1"/>
</dbReference>
<evidence type="ECO:0000256" key="6">
    <source>
        <dbReference type="ARBA" id="ARBA00023136"/>
    </source>
</evidence>
<dbReference type="Pfam" id="PF00691">
    <property type="entry name" value="OmpA"/>
    <property type="match status" value="1"/>
</dbReference>
<comment type="subcellular location">
    <subcellularLocation>
        <location evidence="1">Cell membrane</location>
        <topology evidence="1">Single-pass membrane protein</topology>
    </subcellularLocation>
</comment>
<evidence type="ECO:0000256" key="5">
    <source>
        <dbReference type="ARBA" id="ARBA00022989"/>
    </source>
</evidence>
<evidence type="ECO:0000259" key="9">
    <source>
        <dbReference type="PROSITE" id="PS51123"/>
    </source>
</evidence>
<keyword evidence="11" id="KW-1185">Reference proteome</keyword>
<sequence length="223" mass="24327">MLGNGSNINPPKRKEPEEDWMTTFADMTTLMLCFFVMLASISKVDTVLFEQVKAGVAKGIGNRNSETPVENLRQEMQEVLKSLKVEDQVGIGTDTQGVTLEMATGSFFAPGSAEFGPEAGPILGKISATLAADRYIGFQVEVQGHTDDTPIHTPQYPSNWELSAGRASAVVRYFLQAGIEPSRMKAVGLADTSPKVPNRGPNGEALEQNQEINRRVVVRIYPR</sequence>
<dbReference type="CDD" id="cd07185">
    <property type="entry name" value="OmpA_C-like"/>
    <property type="match status" value="1"/>
</dbReference>